<accession>A0A443SNM9</accession>
<dbReference type="Pfam" id="PF11799">
    <property type="entry name" value="IMS_C"/>
    <property type="match status" value="1"/>
</dbReference>
<evidence type="ECO:0000256" key="1">
    <source>
        <dbReference type="ARBA" id="ARBA00001936"/>
    </source>
</evidence>
<dbReference type="GO" id="GO:0003684">
    <property type="term" value="F:damaged DNA binding"/>
    <property type="evidence" value="ECO:0007669"/>
    <property type="project" value="InterPro"/>
</dbReference>
<dbReference type="PROSITE" id="PS50173">
    <property type="entry name" value="UMUC"/>
    <property type="match status" value="1"/>
</dbReference>
<dbReference type="GO" id="GO:0006281">
    <property type="term" value="P:DNA repair"/>
    <property type="evidence" value="ECO:0007669"/>
    <property type="project" value="UniProtKB-KW"/>
</dbReference>
<comment type="catalytic activity">
    <reaction evidence="14">
        <text>DNA(n) + a 2'-deoxyribonucleoside 5'-triphosphate = DNA(n+1) + diphosphate</text>
        <dbReference type="Rhea" id="RHEA:22508"/>
        <dbReference type="Rhea" id="RHEA-COMP:17339"/>
        <dbReference type="Rhea" id="RHEA-COMP:17340"/>
        <dbReference type="ChEBI" id="CHEBI:33019"/>
        <dbReference type="ChEBI" id="CHEBI:61560"/>
        <dbReference type="ChEBI" id="CHEBI:173112"/>
        <dbReference type="EC" id="2.7.7.7"/>
    </reaction>
</comment>
<comment type="subcellular location">
    <subcellularLocation>
        <location evidence="3">Nucleus</location>
    </subcellularLocation>
</comment>
<evidence type="ECO:0000256" key="10">
    <source>
        <dbReference type="ARBA" id="ARBA00022842"/>
    </source>
</evidence>
<evidence type="ECO:0000256" key="6">
    <source>
        <dbReference type="ARBA" id="ARBA00022679"/>
    </source>
</evidence>
<keyword evidence="7" id="KW-0548">Nucleotidyltransferase</keyword>
<gene>
    <name evidence="16" type="ORF">B4U80_01004</name>
</gene>
<evidence type="ECO:0000256" key="4">
    <source>
        <dbReference type="ARBA" id="ARBA00010945"/>
    </source>
</evidence>
<dbReference type="PIRSF" id="PIRSF036603">
    <property type="entry name" value="DPol_eta"/>
    <property type="match status" value="1"/>
</dbReference>
<name>A0A443SNM9_9ACAR</name>
<dbReference type="InterPro" id="IPR043502">
    <property type="entry name" value="DNA/RNA_pol_sf"/>
</dbReference>
<keyword evidence="12" id="KW-0539">Nucleus</keyword>
<dbReference type="OrthoDB" id="5723at2759"/>
<dbReference type="Pfam" id="PF21704">
    <property type="entry name" value="POLH-Rev1_HhH"/>
    <property type="match status" value="1"/>
</dbReference>
<dbReference type="VEuPathDB" id="VectorBase:LDEU002949"/>
<dbReference type="InterPro" id="IPR036775">
    <property type="entry name" value="DNA_pol_Y-fam_lit_finger_sf"/>
</dbReference>
<evidence type="ECO:0000256" key="11">
    <source>
        <dbReference type="ARBA" id="ARBA00023204"/>
    </source>
</evidence>
<dbReference type="Gene3D" id="3.30.1490.100">
    <property type="entry name" value="DNA polymerase, Y-family, little finger domain"/>
    <property type="match status" value="1"/>
</dbReference>
<evidence type="ECO:0000256" key="12">
    <source>
        <dbReference type="ARBA" id="ARBA00023242"/>
    </source>
</evidence>
<comment type="caution">
    <text evidence="16">The sequence shown here is derived from an EMBL/GenBank/DDBJ whole genome shotgun (WGS) entry which is preliminary data.</text>
</comment>
<reference evidence="16 17" key="1">
    <citation type="journal article" date="2018" name="Gigascience">
        <title>Genomes of trombidid mites reveal novel predicted allergens and laterally-transferred genes associated with secondary metabolism.</title>
        <authorList>
            <person name="Dong X."/>
            <person name="Chaisiri K."/>
            <person name="Xia D."/>
            <person name="Armstrong S.D."/>
            <person name="Fang Y."/>
            <person name="Donnelly M.J."/>
            <person name="Kadowaki T."/>
            <person name="McGarry J.W."/>
            <person name="Darby A.C."/>
            <person name="Makepeace B.L."/>
        </authorList>
    </citation>
    <scope>NUCLEOTIDE SEQUENCE [LARGE SCALE GENOMIC DNA]</scope>
    <source>
        <strain evidence="16">UoL-UT</strain>
    </source>
</reference>
<dbReference type="InterPro" id="IPR043128">
    <property type="entry name" value="Rev_trsase/Diguanyl_cyclase"/>
</dbReference>
<comment type="similarity">
    <text evidence="4">Belongs to the DNA polymerase type-Y family.</text>
</comment>
<evidence type="ECO:0000256" key="2">
    <source>
        <dbReference type="ARBA" id="ARBA00001946"/>
    </source>
</evidence>
<dbReference type="AlphaFoldDB" id="A0A443SNM9"/>
<evidence type="ECO:0000313" key="17">
    <source>
        <dbReference type="Proteomes" id="UP000288716"/>
    </source>
</evidence>
<dbReference type="Gene3D" id="1.10.150.20">
    <property type="entry name" value="5' to 3' exonuclease, C-terminal subdomain"/>
    <property type="match status" value="1"/>
</dbReference>
<keyword evidence="17" id="KW-1185">Reference proteome</keyword>
<dbReference type="InterPro" id="IPR052230">
    <property type="entry name" value="DNA_polymerase_eta"/>
</dbReference>
<dbReference type="GO" id="GO:0005634">
    <property type="term" value="C:nucleus"/>
    <property type="evidence" value="ECO:0007669"/>
    <property type="project" value="UniProtKB-SubCell"/>
</dbReference>
<dbReference type="STRING" id="299467.A0A443SNM9"/>
<comment type="cofactor">
    <cofactor evidence="1">
        <name>Mn(2+)</name>
        <dbReference type="ChEBI" id="CHEBI:29035"/>
    </cofactor>
</comment>
<keyword evidence="6" id="KW-0808">Transferase</keyword>
<dbReference type="GO" id="GO:0046872">
    <property type="term" value="F:metal ion binding"/>
    <property type="evidence" value="ECO:0007669"/>
    <property type="project" value="UniProtKB-KW"/>
</dbReference>
<evidence type="ECO:0000256" key="7">
    <source>
        <dbReference type="ARBA" id="ARBA00022695"/>
    </source>
</evidence>
<dbReference type="GO" id="GO:0003887">
    <property type="term" value="F:DNA-directed DNA polymerase activity"/>
    <property type="evidence" value="ECO:0007669"/>
    <property type="project" value="UniProtKB-EC"/>
</dbReference>
<dbReference type="InterPro" id="IPR017961">
    <property type="entry name" value="DNA_pol_Y-fam_little_finger"/>
</dbReference>
<feature type="non-terminal residue" evidence="16">
    <location>
        <position position="1"/>
    </location>
</feature>
<keyword evidence="10" id="KW-0460">Magnesium</keyword>
<sequence>SRVSQTAEDRRPSMAPIVALIDMDCFYVQVHQRMDPSTRNQPAVVVQYNPWRGGGILSVNYEARNHGVTRAMRGDDARDKCPGIHVFQVPEEREKADLTKYRDASAEVFDVICNFSDLITVEKASIDEAFLDLTKLIESYTDFPSFDSVCETYLPECNQCSEQSTDTYDCCFAHFYNYVSEQSECPLSVENRNFIIAAKIVKDIRDEIFKRTEFRCSAGISSSKMLSKLCCAMRKPNGQTILPSFAIAKVLSTTPVNKVRNLGGKLGEEVRTKLGIQYMGDIKTFTLSQLTAQFGNKTAVWLMAMANGVDDDEVVTRLIAKSIGCSKQFPAVQKTSLKTKSDVAHWVSKLVDELVERLNKDRIANQRVAKLVNISMRFASKDSVTRSLPLRCYDANVINEDLMRNIVSRILNNVNGANENLKEPVVLLSLSSSKFVDSLQDDRNTKLESFYKKVEKPINSTNSPCISSNTSCPPVCTSSAPDVEVLTEECAFPIKFPQKRGFFYRKTLELMGMKECT</sequence>
<evidence type="ECO:0000259" key="15">
    <source>
        <dbReference type="PROSITE" id="PS50173"/>
    </source>
</evidence>
<dbReference type="GO" id="GO:0035861">
    <property type="term" value="C:site of double-strand break"/>
    <property type="evidence" value="ECO:0007669"/>
    <property type="project" value="TreeGrafter"/>
</dbReference>
<keyword evidence="11" id="KW-0234">DNA repair</keyword>
<evidence type="ECO:0000256" key="5">
    <source>
        <dbReference type="ARBA" id="ARBA00012417"/>
    </source>
</evidence>
<keyword evidence="8" id="KW-0479">Metal-binding</keyword>
<dbReference type="Gene3D" id="3.40.1170.60">
    <property type="match status" value="1"/>
</dbReference>
<dbReference type="Proteomes" id="UP000288716">
    <property type="component" value="Unassembled WGS sequence"/>
</dbReference>
<proteinExistence type="inferred from homology"/>
<dbReference type="Pfam" id="PF00817">
    <property type="entry name" value="IMS"/>
    <property type="match status" value="1"/>
</dbReference>
<evidence type="ECO:0000313" key="16">
    <source>
        <dbReference type="EMBL" id="RWS29092.1"/>
    </source>
</evidence>
<protein>
    <recommendedName>
        <fullName evidence="13">DNA polymerase eta</fullName>
        <ecNumber evidence="5">2.7.7.7</ecNumber>
    </recommendedName>
</protein>
<feature type="domain" description="UmuC" evidence="15">
    <location>
        <begin position="18"/>
        <end position="263"/>
    </location>
</feature>
<dbReference type="GO" id="GO:0009411">
    <property type="term" value="P:response to UV"/>
    <property type="evidence" value="ECO:0007669"/>
    <property type="project" value="UniProtKB-ARBA"/>
</dbReference>
<dbReference type="Gene3D" id="3.30.70.270">
    <property type="match status" value="1"/>
</dbReference>
<dbReference type="PANTHER" id="PTHR45873">
    <property type="entry name" value="DNA POLYMERASE ETA"/>
    <property type="match status" value="1"/>
</dbReference>
<organism evidence="16 17">
    <name type="scientific">Leptotrombidium deliense</name>
    <dbReference type="NCBI Taxonomy" id="299467"/>
    <lineage>
        <taxon>Eukaryota</taxon>
        <taxon>Metazoa</taxon>
        <taxon>Ecdysozoa</taxon>
        <taxon>Arthropoda</taxon>
        <taxon>Chelicerata</taxon>
        <taxon>Arachnida</taxon>
        <taxon>Acari</taxon>
        <taxon>Acariformes</taxon>
        <taxon>Trombidiformes</taxon>
        <taxon>Prostigmata</taxon>
        <taxon>Anystina</taxon>
        <taxon>Parasitengona</taxon>
        <taxon>Trombiculoidea</taxon>
        <taxon>Trombiculidae</taxon>
        <taxon>Leptotrombidium</taxon>
    </lineage>
</organism>
<dbReference type="InterPro" id="IPR001126">
    <property type="entry name" value="UmuC"/>
</dbReference>
<evidence type="ECO:0000256" key="9">
    <source>
        <dbReference type="ARBA" id="ARBA00022763"/>
    </source>
</evidence>
<dbReference type="EMBL" id="NCKV01001073">
    <property type="protein sequence ID" value="RWS29092.1"/>
    <property type="molecule type" value="Genomic_DNA"/>
</dbReference>
<keyword evidence="9" id="KW-0227">DNA damage</keyword>
<dbReference type="PANTHER" id="PTHR45873:SF1">
    <property type="entry name" value="DNA POLYMERASE ETA"/>
    <property type="match status" value="1"/>
</dbReference>
<dbReference type="EC" id="2.7.7.7" evidence="5"/>
<evidence type="ECO:0000256" key="8">
    <source>
        <dbReference type="ARBA" id="ARBA00022723"/>
    </source>
</evidence>
<comment type="cofactor">
    <cofactor evidence="2">
        <name>Mg(2+)</name>
        <dbReference type="ChEBI" id="CHEBI:18420"/>
    </cofactor>
</comment>
<dbReference type="GO" id="GO:0042276">
    <property type="term" value="P:error-prone translesion synthesis"/>
    <property type="evidence" value="ECO:0007669"/>
    <property type="project" value="TreeGrafter"/>
</dbReference>
<dbReference type="SUPFAM" id="SSF56672">
    <property type="entry name" value="DNA/RNA polymerases"/>
    <property type="match status" value="1"/>
</dbReference>
<evidence type="ECO:0000256" key="13">
    <source>
        <dbReference type="ARBA" id="ARBA00044975"/>
    </source>
</evidence>
<dbReference type="FunFam" id="1.10.150.20:FF:000014">
    <property type="entry name" value="Polymerase (DNA directed), eta"/>
    <property type="match status" value="1"/>
</dbReference>
<dbReference type="SUPFAM" id="SSF100879">
    <property type="entry name" value="Lesion bypass DNA polymerase (Y-family), little finger domain"/>
    <property type="match status" value="1"/>
</dbReference>
<dbReference type="FunFam" id="3.40.1170.60:FF:000003">
    <property type="entry name" value="DNA polymerase eta"/>
    <property type="match status" value="1"/>
</dbReference>
<dbReference type="GO" id="GO:0005657">
    <property type="term" value="C:replication fork"/>
    <property type="evidence" value="ECO:0007669"/>
    <property type="project" value="TreeGrafter"/>
</dbReference>
<evidence type="ECO:0000256" key="14">
    <source>
        <dbReference type="ARBA" id="ARBA00049244"/>
    </source>
</evidence>
<evidence type="ECO:0000256" key="3">
    <source>
        <dbReference type="ARBA" id="ARBA00004123"/>
    </source>
</evidence>